<evidence type="ECO:0000259" key="2">
    <source>
        <dbReference type="Pfam" id="PF00535"/>
    </source>
</evidence>
<feature type="domain" description="Glycosyltransferase 2-like" evidence="2">
    <location>
        <begin position="24"/>
        <end position="137"/>
    </location>
</feature>
<sequence length="319" mass="37289">MLISVILEWENALMSELGRTELMLSSLYRQSVKVSDDFELIIVFDPNKVKKDFIKKFVLKEIPTESKFNQDCIHFIERQGLHYFSFKNTGVQEARGQAVLLVDSDVIPEEDWLPKLLEAHYQHSDGLVSGLTYIDFSNFIGKCFALCWFFPLPSSSQSLVPTDLIFSNNFLVSRNILLQNPYPEMQEGVTRGADTLLWKRMREKHIPFYVHHGARVSHPAPNGVSHFFTRALAEGRDDYLKFFENEFKRSNPRISFIKTYLLRSWKCIQRTLKNRRVVNVNWWQSPFVILTMLTYYLTYFVGGVCTMILPQHAKKAWQI</sequence>
<dbReference type="Gene3D" id="3.90.550.10">
    <property type="entry name" value="Spore Coat Polysaccharide Biosynthesis Protein SpsA, Chain A"/>
    <property type="match status" value="1"/>
</dbReference>
<comment type="caution">
    <text evidence="3">The sequence shown here is derived from an EMBL/GenBank/DDBJ whole genome shotgun (WGS) entry which is preliminary data.</text>
</comment>
<evidence type="ECO:0000313" key="3">
    <source>
        <dbReference type="EMBL" id="MFC3880390.1"/>
    </source>
</evidence>
<dbReference type="EMBL" id="JBHRZS010000007">
    <property type="protein sequence ID" value="MFC3880390.1"/>
    <property type="molecule type" value="Genomic_DNA"/>
</dbReference>
<accession>A0ABV8AS02</accession>
<keyword evidence="3" id="KW-0808">Transferase</keyword>
<dbReference type="EC" id="2.4.-.-" evidence="3"/>
<gene>
    <name evidence="3" type="ORF">ACFOSV_09400</name>
</gene>
<evidence type="ECO:0000256" key="1">
    <source>
        <dbReference type="SAM" id="Phobius"/>
    </source>
</evidence>
<keyword evidence="4" id="KW-1185">Reference proteome</keyword>
<proteinExistence type="predicted"/>
<dbReference type="Pfam" id="PF00535">
    <property type="entry name" value="Glycos_transf_2"/>
    <property type="match status" value="1"/>
</dbReference>
<dbReference type="CDD" id="cd00761">
    <property type="entry name" value="Glyco_tranf_GTA_type"/>
    <property type="match status" value="1"/>
</dbReference>
<feature type="transmembrane region" description="Helical" evidence="1">
    <location>
        <begin position="282"/>
        <end position="309"/>
    </location>
</feature>
<dbReference type="Proteomes" id="UP001595805">
    <property type="component" value="Unassembled WGS sequence"/>
</dbReference>
<keyword evidence="1" id="KW-0812">Transmembrane</keyword>
<dbReference type="SUPFAM" id="SSF53448">
    <property type="entry name" value="Nucleotide-diphospho-sugar transferases"/>
    <property type="match status" value="1"/>
</dbReference>
<dbReference type="GO" id="GO:0016757">
    <property type="term" value="F:glycosyltransferase activity"/>
    <property type="evidence" value="ECO:0007669"/>
    <property type="project" value="UniProtKB-KW"/>
</dbReference>
<dbReference type="InterPro" id="IPR029044">
    <property type="entry name" value="Nucleotide-diphossugar_trans"/>
</dbReference>
<keyword evidence="1" id="KW-1133">Transmembrane helix</keyword>
<protein>
    <submittedName>
        <fullName evidence="3">Glycosyltransferase</fullName>
        <ecNumber evidence="3">2.4.-.-</ecNumber>
    </submittedName>
</protein>
<reference evidence="4" key="1">
    <citation type="journal article" date="2019" name="Int. J. Syst. Evol. Microbiol.">
        <title>The Global Catalogue of Microorganisms (GCM) 10K type strain sequencing project: providing services to taxonomists for standard genome sequencing and annotation.</title>
        <authorList>
            <consortium name="The Broad Institute Genomics Platform"/>
            <consortium name="The Broad Institute Genome Sequencing Center for Infectious Disease"/>
            <person name="Wu L."/>
            <person name="Ma J."/>
        </authorList>
    </citation>
    <scope>NUCLEOTIDE SEQUENCE [LARGE SCALE GENOMIC DNA]</scope>
    <source>
        <strain evidence="4">CCUG 60523</strain>
    </source>
</reference>
<dbReference type="RefSeq" id="WP_377905749.1">
    <property type="nucleotide sequence ID" value="NZ_JBHRZS010000007.1"/>
</dbReference>
<evidence type="ECO:0000313" key="4">
    <source>
        <dbReference type="Proteomes" id="UP001595805"/>
    </source>
</evidence>
<name>A0ABV8AS02_9BACT</name>
<keyword evidence="3" id="KW-0328">Glycosyltransferase</keyword>
<dbReference type="InterPro" id="IPR001173">
    <property type="entry name" value="Glyco_trans_2-like"/>
</dbReference>
<organism evidence="3 4">
    <name type="scientific">Algoriphagus namhaensis</name>
    <dbReference type="NCBI Taxonomy" id="915353"/>
    <lineage>
        <taxon>Bacteria</taxon>
        <taxon>Pseudomonadati</taxon>
        <taxon>Bacteroidota</taxon>
        <taxon>Cytophagia</taxon>
        <taxon>Cytophagales</taxon>
        <taxon>Cyclobacteriaceae</taxon>
        <taxon>Algoriphagus</taxon>
    </lineage>
</organism>
<keyword evidence="1" id="KW-0472">Membrane</keyword>